<evidence type="ECO:0000313" key="1">
    <source>
        <dbReference type="EMBL" id="KAH7940409.1"/>
    </source>
</evidence>
<dbReference type="Proteomes" id="UP000821865">
    <property type="component" value="Chromosome 7"/>
</dbReference>
<keyword evidence="2" id="KW-1185">Reference proteome</keyword>
<dbReference type="EMBL" id="CM023476">
    <property type="protein sequence ID" value="KAH7940409.1"/>
    <property type="molecule type" value="Genomic_DNA"/>
</dbReference>
<name>A0ACB8CCF2_DERSI</name>
<gene>
    <name evidence="1" type="ORF">HPB49_000054</name>
</gene>
<protein>
    <submittedName>
        <fullName evidence="1">Uncharacterized protein</fullName>
    </submittedName>
</protein>
<comment type="caution">
    <text evidence="1">The sequence shown here is derived from an EMBL/GenBank/DDBJ whole genome shotgun (WGS) entry which is preliminary data.</text>
</comment>
<organism evidence="1 2">
    <name type="scientific">Dermacentor silvarum</name>
    <name type="common">Tick</name>
    <dbReference type="NCBI Taxonomy" id="543639"/>
    <lineage>
        <taxon>Eukaryota</taxon>
        <taxon>Metazoa</taxon>
        <taxon>Ecdysozoa</taxon>
        <taxon>Arthropoda</taxon>
        <taxon>Chelicerata</taxon>
        <taxon>Arachnida</taxon>
        <taxon>Acari</taxon>
        <taxon>Parasitiformes</taxon>
        <taxon>Ixodida</taxon>
        <taxon>Ixodoidea</taxon>
        <taxon>Ixodidae</taxon>
        <taxon>Rhipicephalinae</taxon>
        <taxon>Dermacentor</taxon>
    </lineage>
</organism>
<sequence>MLKSDRNHGDDYVTCVVLDLVSCFRLLRKGFMRFVSHFFSCRDTAWRTSNLAPETTVSSTVTVRSDAQSAAWSVLLFERDGRPTRPPSQSLNSYGTADDVRSPTGSAGTPGPMPQQPSSQQSTDNNSEAEVSGSAAAFCSCHRPVRCSLKPPASRFRSGASGAR</sequence>
<accession>A0ACB8CCF2</accession>
<reference evidence="1" key="1">
    <citation type="submission" date="2020-05" db="EMBL/GenBank/DDBJ databases">
        <title>Large-scale comparative analyses of tick genomes elucidate their genetic diversity and vector capacities.</title>
        <authorList>
            <person name="Jia N."/>
            <person name="Wang J."/>
            <person name="Shi W."/>
            <person name="Du L."/>
            <person name="Sun Y."/>
            <person name="Zhan W."/>
            <person name="Jiang J."/>
            <person name="Wang Q."/>
            <person name="Zhang B."/>
            <person name="Ji P."/>
            <person name="Sakyi L.B."/>
            <person name="Cui X."/>
            <person name="Yuan T."/>
            <person name="Jiang B."/>
            <person name="Yang W."/>
            <person name="Lam T.T.-Y."/>
            <person name="Chang Q."/>
            <person name="Ding S."/>
            <person name="Wang X."/>
            <person name="Zhu J."/>
            <person name="Ruan X."/>
            <person name="Zhao L."/>
            <person name="Wei J."/>
            <person name="Que T."/>
            <person name="Du C."/>
            <person name="Cheng J."/>
            <person name="Dai P."/>
            <person name="Han X."/>
            <person name="Huang E."/>
            <person name="Gao Y."/>
            <person name="Liu J."/>
            <person name="Shao H."/>
            <person name="Ye R."/>
            <person name="Li L."/>
            <person name="Wei W."/>
            <person name="Wang X."/>
            <person name="Wang C."/>
            <person name="Yang T."/>
            <person name="Huo Q."/>
            <person name="Li W."/>
            <person name="Guo W."/>
            <person name="Chen H."/>
            <person name="Zhou L."/>
            <person name="Ni X."/>
            <person name="Tian J."/>
            <person name="Zhou Y."/>
            <person name="Sheng Y."/>
            <person name="Liu T."/>
            <person name="Pan Y."/>
            <person name="Xia L."/>
            <person name="Li J."/>
            <person name="Zhao F."/>
            <person name="Cao W."/>
        </authorList>
    </citation>
    <scope>NUCLEOTIDE SEQUENCE</scope>
    <source>
        <strain evidence="1">Dsil-2018</strain>
    </source>
</reference>
<proteinExistence type="predicted"/>
<evidence type="ECO:0000313" key="2">
    <source>
        <dbReference type="Proteomes" id="UP000821865"/>
    </source>
</evidence>